<dbReference type="Pfam" id="PF01571">
    <property type="entry name" value="GCV_T"/>
    <property type="match status" value="1"/>
</dbReference>
<evidence type="ECO:0000313" key="4">
    <source>
        <dbReference type="EMBL" id="CAL1267041.1"/>
    </source>
</evidence>
<protein>
    <recommendedName>
        <fullName evidence="6">Aminomethyltransferase</fullName>
    </recommendedName>
</protein>
<dbReference type="InterPro" id="IPR027266">
    <property type="entry name" value="TrmE/GcvT-like"/>
</dbReference>
<feature type="domain" description="Aminomethyltransferase C-terminal" evidence="3">
    <location>
        <begin position="362"/>
        <end position="406"/>
    </location>
</feature>
<dbReference type="Gene3D" id="3.30.1360.120">
    <property type="entry name" value="Probable tRNA modification gtpase trme, domain 1"/>
    <property type="match status" value="1"/>
</dbReference>
<evidence type="ECO:0000256" key="1">
    <source>
        <dbReference type="ARBA" id="ARBA00008609"/>
    </source>
</evidence>
<evidence type="ECO:0000259" key="3">
    <source>
        <dbReference type="Pfam" id="PF08669"/>
    </source>
</evidence>
<dbReference type="PANTHER" id="PTHR43757:SF2">
    <property type="entry name" value="AMINOMETHYLTRANSFERASE, MITOCHONDRIAL"/>
    <property type="match status" value="1"/>
</dbReference>
<dbReference type="InterPro" id="IPR029043">
    <property type="entry name" value="GcvT/YgfZ_C"/>
</dbReference>
<dbReference type="Gene3D" id="3.30.70.1400">
    <property type="entry name" value="Aminomethyltransferase beta-barrel domains"/>
    <property type="match status" value="1"/>
</dbReference>
<dbReference type="SUPFAM" id="SSF103025">
    <property type="entry name" value="Folate-binding domain"/>
    <property type="match status" value="1"/>
</dbReference>
<dbReference type="Pfam" id="PF08669">
    <property type="entry name" value="GCV_T_C"/>
    <property type="match status" value="1"/>
</dbReference>
<feature type="domain" description="GCVT N-terminal" evidence="2">
    <location>
        <begin position="68"/>
        <end position="321"/>
    </location>
</feature>
<dbReference type="Gene3D" id="4.10.1250.10">
    <property type="entry name" value="Aminomethyltransferase fragment"/>
    <property type="match status" value="1"/>
</dbReference>
<dbReference type="InterPro" id="IPR006222">
    <property type="entry name" value="GCVT_N"/>
</dbReference>
<organism evidence="4 5">
    <name type="scientific">Larinioides sclopetarius</name>
    <dbReference type="NCBI Taxonomy" id="280406"/>
    <lineage>
        <taxon>Eukaryota</taxon>
        <taxon>Metazoa</taxon>
        <taxon>Ecdysozoa</taxon>
        <taxon>Arthropoda</taxon>
        <taxon>Chelicerata</taxon>
        <taxon>Arachnida</taxon>
        <taxon>Araneae</taxon>
        <taxon>Araneomorphae</taxon>
        <taxon>Entelegynae</taxon>
        <taxon>Araneoidea</taxon>
        <taxon>Araneidae</taxon>
        <taxon>Larinioides</taxon>
    </lineage>
</organism>
<comment type="similarity">
    <text evidence="1">Belongs to the GcvT family.</text>
</comment>
<dbReference type="InterPro" id="IPR013977">
    <property type="entry name" value="GcvT_C"/>
</dbReference>
<dbReference type="AlphaFoldDB" id="A0AAV1Z6N3"/>
<evidence type="ECO:0000259" key="2">
    <source>
        <dbReference type="Pfam" id="PF01571"/>
    </source>
</evidence>
<dbReference type="EMBL" id="CAXIEN010000026">
    <property type="protein sequence ID" value="CAL1267041.1"/>
    <property type="molecule type" value="Genomic_DNA"/>
</dbReference>
<proteinExistence type="inferred from homology"/>
<dbReference type="SUPFAM" id="SSF101790">
    <property type="entry name" value="Aminomethyltransferase beta-barrel domain"/>
    <property type="match status" value="1"/>
</dbReference>
<reference evidence="4 5" key="1">
    <citation type="submission" date="2024-04" db="EMBL/GenBank/DDBJ databases">
        <authorList>
            <person name="Rising A."/>
            <person name="Reimegard J."/>
            <person name="Sonavane S."/>
            <person name="Akerstrom W."/>
            <person name="Nylinder S."/>
            <person name="Hedman E."/>
            <person name="Kallberg Y."/>
        </authorList>
    </citation>
    <scope>NUCLEOTIDE SEQUENCE [LARGE SCALE GENOMIC DNA]</scope>
</reference>
<dbReference type="PANTHER" id="PTHR43757">
    <property type="entry name" value="AMINOMETHYLTRANSFERASE"/>
    <property type="match status" value="1"/>
</dbReference>
<dbReference type="Proteomes" id="UP001497382">
    <property type="component" value="Unassembled WGS sequence"/>
</dbReference>
<name>A0AAV1Z6N3_9ARAC</name>
<evidence type="ECO:0008006" key="6">
    <source>
        <dbReference type="Google" id="ProtNLM"/>
    </source>
</evidence>
<evidence type="ECO:0000313" key="5">
    <source>
        <dbReference type="Proteomes" id="UP001497382"/>
    </source>
</evidence>
<comment type="caution">
    <text evidence="4">The sequence shown here is derived from an EMBL/GenBank/DDBJ whole genome shotgun (WGS) entry which is preliminary data.</text>
</comment>
<sequence length="488" mass="55148">MMLSKMLSRASAFVNRGTLNIRMGGLPLSFTNVVRRGISTSPVQNDGAAERGVVKEVPDKTDPQELLLHKLHVENGAHFVGFKGFQMPWKYEGKPLANEVLFTRREASVFDASYRPQFYLRGKYISKIMETMVTSDLQEMKPDEAVLTLMTNPQGGIIDDLLVTKLNENELHVVANTPKTMKIIEKNTRMFENEVEMTIPKDMTLLTFQGPECSKLLQLLILDNVRCLPFMHSLQGDSVFWTEVSRLTRCSDIGEDGFMMSLPVTYAEEFLSYAVSNNSRDLILIGLRAREALRIEAGHCLSGVDYNEETTPVQAKLDNLIGNRRRVEGKFPGADIILKELNDKSNTILRVGFFASGSCNVGSPIMDPKGHRIGKVTSACFSPCLQKHIGIGYVATEFAQNGKELLFNDDIKGIAAEIPLVKNRSYTNLSSFWLEPEREREREREIQRILVQQWRPLPRPPPAEEYEWDVETLDEVCKTDTESTPCLY</sequence>
<gene>
    <name evidence="4" type="ORF">LARSCL_LOCUS3425</name>
</gene>
<keyword evidence="5" id="KW-1185">Reference proteome</keyword>
<accession>A0AAV1Z6N3</accession>
<dbReference type="Gene3D" id="2.40.30.110">
    <property type="entry name" value="Aminomethyltransferase beta-barrel domains"/>
    <property type="match status" value="1"/>
</dbReference>
<dbReference type="InterPro" id="IPR028896">
    <property type="entry name" value="GcvT/YgfZ/DmdA"/>
</dbReference>